<evidence type="ECO:0000256" key="5">
    <source>
        <dbReference type="ARBA" id="ARBA00022989"/>
    </source>
</evidence>
<keyword evidence="9" id="KW-1185">Reference proteome</keyword>
<organism evidence="8 9">
    <name type="scientific">Jatropha curcas</name>
    <name type="common">Barbados nut</name>
    <dbReference type="NCBI Taxonomy" id="180498"/>
    <lineage>
        <taxon>Eukaryota</taxon>
        <taxon>Viridiplantae</taxon>
        <taxon>Streptophyta</taxon>
        <taxon>Embryophyta</taxon>
        <taxon>Tracheophyta</taxon>
        <taxon>Spermatophyta</taxon>
        <taxon>Magnoliopsida</taxon>
        <taxon>eudicotyledons</taxon>
        <taxon>Gunneridae</taxon>
        <taxon>Pentapetalae</taxon>
        <taxon>rosids</taxon>
        <taxon>fabids</taxon>
        <taxon>Malpighiales</taxon>
        <taxon>Euphorbiaceae</taxon>
        <taxon>Crotonoideae</taxon>
        <taxon>Jatropheae</taxon>
        <taxon>Jatropha</taxon>
    </lineage>
</organism>
<feature type="transmembrane region" description="Helical" evidence="7">
    <location>
        <begin position="233"/>
        <end position="254"/>
    </location>
</feature>
<keyword evidence="5 7" id="KW-1133">Transmembrane helix</keyword>
<dbReference type="PANTHER" id="PTHR10332">
    <property type="entry name" value="EQUILIBRATIVE NUCLEOSIDE TRANSPORTER"/>
    <property type="match status" value="1"/>
</dbReference>
<feature type="transmembrane region" description="Helical" evidence="7">
    <location>
        <begin position="171"/>
        <end position="191"/>
    </location>
</feature>
<evidence type="ECO:0000256" key="6">
    <source>
        <dbReference type="ARBA" id="ARBA00023136"/>
    </source>
</evidence>
<proteinExistence type="inferred from homology"/>
<dbReference type="OrthoDB" id="1856718at2759"/>
<evidence type="ECO:0000256" key="2">
    <source>
        <dbReference type="ARBA" id="ARBA00007965"/>
    </source>
</evidence>
<accession>A0A067LBM7</accession>
<dbReference type="PANTHER" id="PTHR10332:SF30">
    <property type="entry name" value="EQUILIBRATIVE NUCLEOTIDE TRANSPORTER 2"/>
    <property type="match status" value="1"/>
</dbReference>
<comment type="similarity">
    <text evidence="2">Belongs to the SLC29A/ENT transporter (TC 2.A.57) family.</text>
</comment>
<keyword evidence="3" id="KW-0813">Transport</keyword>
<reference evidence="8 9" key="1">
    <citation type="journal article" date="2014" name="PLoS ONE">
        <title>Global Analysis of Gene Expression Profiles in Physic Nut (Jatropha curcas L.) Seedlings Exposed to Salt Stress.</title>
        <authorList>
            <person name="Zhang L."/>
            <person name="Zhang C."/>
            <person name="Wu P."/>
            <person name="Chen Y."/>
            <person name="Li M."/>
            <person name="Jiang H."/>
            <person name="Wu G."/>
        </authorList>
    </citation>
    <scope>NUCLEOTIDE SEQUENCE [LARGE SCALE GENOMIC DNA]</scope>
    <source>
        <strain evidence="9">cv. GZQX0401</strain>
        <tissue evidence="8">Young leaves</tissue>
    </source>
</reference>
<protein>
    <submittedName>
        <fullName evidence="8">Uncharacterized protein</fullName>
    </submittedName>
</protein>
<feature type="transmembrane region" description="Helical" evidence="7">
    <location>
        <begin position="79"/>
        <end position="99"/>
    </location>
</feature>
<evidence type="ECO:0000313" key="8">
    <source>
        <dbReference type="EMBL" id="KDP41895.1"/>
    </source>
</evidence>
<comment type="subcellular location">
    <subcellularLocation>
        <location evidence="1">Membrane</location>
        <topology evidence="1">Multi-pass membrane protein</topology>
    </subcellularLocation>
</comment>
<keyword evidence="4 7" id="KW-0812">Transmembrane</keyword>
<evidence type="ECO:0000256" key="1">
    <source>
        <dbReference type="ARBA" id="ARBA00004141"/>
    </source>
</evidence>
<dbReference type="Proteomes" id="UP000027138">
    <property type="component" value="Unassembled WGS sequence"/>
</dbReference>
<feature type="transmembrane region" description="Helical" evidence="7">
    <location>
        <begin position="46"/>
        <end position="67"/>
    </location>
</feature>
<dbReference type="GO" id="GO:0005886">
    <property type="term" value="C:plasma membrane"/>
    <property type="evidence" value="ECO:0007669"/>
    <property type="project" value="TreeGrafter"/>
</dbReference>
<dbReference type="STRING" id="180498.A0A067LBM7"/>
<gene>
    <name evidence="8" type="ORF">JCGZ_26913</name>
</gene>
<dbReference type="InterPro" id="IPR002259">
    <property type="entry name" value="Eqnu_transpt"/>
</dbReference>
<dbReference type="GO" id="GO:0005337">
    <property type="term" value="F:nucleoside transmembrane transporter activity"/>
    <property type="evidence" value="ECO:0007669"/>
    <property type="project" value="InterPro"/>
</dbReference>
<evidence type="ECO:0000256" key="4">
    <source>
        <dbReference type="ARBA" id="ARBA00022692"/>
    </source>
</evidence>
<sequence>MEMGLLHQGLRENIKQCLFVSFWELGPLSRGTLDLATSGKGGMGPYIGICAIVAFIGISTALVQVGAVGDLSLMCPEFVQSYLAGFAAAGALTSVLKLITKAAFARLIMGFERVLVMKYYHAKAAAEGSTTVSADLAAAGIQTSAIQHGENGPRQLERLSKKELFFQNIDYAVDLVLIHVLTLAIFPGFLYENTGEHKLGEWKIYSPNRILEIGVQKGHNDCKSFEFSTYSSVLWLSVLGLTYGYLTMCVLTAAPTGYRVSS</sequence>
<keyword evidence="6 7" id="KW-0472">Membrane</keyword>
<dbReference type="AlphaFoldDB" id="A0A067LBM7"/>
<evidence type="ECO:0000256" key="7">
    <source>
        <dbReference type="SAM" id="Phobius"/>
    </source>
</evidence>
<evidence type="ECO:0000313" key="9">
    <source>
        <dbReference type="Proteomes" id="UP000027138"/>
    </source>
</evidence>
<name>A0A067LBM7_JATCU</name>
<dbReference type="EMBL" id="KK914317">
    <property type="protein sequence ID" value="KDP41895.1"/>
    <property type="molecule type" value="Genomic_DNA"/>
</dbReference>
<evidence type="ECO:0000256" key="3">
    <source>
        <dbReference type="ARBA" id="ARBA00022448"/>
    </source>
</evidence>